<feature type="transmembrane region" description="Helical" evidence="9">
    <location>
        <begin position="215"/>
        <end position="235"/>
    </location>
</feature>
<feature type="compositionally biased region" description="Basic residues" evidence="8">
    <location>
        <begin position="174"/>
        <end position="183"/>
    </location>
</feature>
<feature type="compositionally biased region" description="Basic and acidic residues" evidence="8">
    <location>
        <begin position="138"/>
        <end position="150"/>
    </location>
</feature>
<dbReference type="Proteomes" id="UP000249757">
    <property type="component" value="Unassembled WGS sequence"/>
</dbReference>
<evidence type="ECO:0000256" key="3">
    <source>
        <dbReference type="ARBA" id="ARBA00010425"/>
    </source>
</evidence>
<sequence>MTGSEEARIARWLHLQDTATQQGPLLSPGNEFPLRTLPSLPSDSSLSDIDDDDDDDGDGEDDDNHDSTEGPRVSLRPDFAKLIHPPNPTMTEEHPAARRRSTSLAGATLPTKNDLKKKHRKRPSDHIAEEGEDGSSEDTDHSDSDSRSDSDDLELDDMSADGLEDDEETGLTKRDRRRRRRRKRRNTLLDQRIVPDDSYTKEEKKLADQNLIRSMLVNSVLISLWYLFSISISVYNKWMFKEAKDDGEAKNIFPFPLFTTCLHMIVQFTLASLVLFLIPSLRPRHDSLNPHAPGARAEPIDPKKPLMTKWFYFSRLGPCGAATGMDIGLGNTSLKFISLTFFTMCKSSALGFVLIFAFLFRLEQPSWRLVFIILIMTAGVVMMVAGETAFHTLGFILVMVSACSSGFRWSLTQILLLRNPATANPFSSIFFLAPVMFISIFILAIPVEGFSALLEGLSQLFESKGTGLGIGILLFPGVLAFLMTASEFALLKRTSVVTLSICGIFKEVVTIGTANLVFEDPLTPINLTGLVVTIGSIAAYNYMKIKKMREEARMNAHLQNQEEYAPVRTVDPLERDRRGSIVVRPGQGIVRHSLQLAPGLAGASVIESPARTSPLKRPEDHE</sequence>
<organism evidence="11 12">
    <name type="scientific">Pyrenophora tritici-repentis</name>
    <dbReference type="NCBI Taxonomy" id="45151"/>
    <lineage>
        <taxon>Eukaryota</taxon>
        <taxon>Fungi</taxon>
        <taxon>Dikarya</taxon>
        <taxon>Ascomycota</taxon>
        <taxon>Pezizomycotina</taxon>
        <taxon>Dothideomycetes</taxon>
        <taxon>Pleosporomycetidae</taxon>
        <taxon>Pleosporales</taxon>
        <taxon>Pleosporineae</taxon>
        <taxon>Pleosporaceae</taxon>
        <taxon>Pyrenophora</taxon>
    </lineage>
</organism>
<accession>A0A922NLI7</accession>
<evidence type="ECO:0000313" key="11">
    <source>
        <dbReference type="EMBL" id="KAI1518106.1"/>
    </source>
</evidence>
<feature type="transmembrane region" description="Helical" evidence="9">
    <location>
        <begin position="496"/>
        <end position="518"/>
    </location>
</feature>
<dbReference type="Pfam" id="PF03151">
    <property type="entry name" value="TPT"/>
    <property type="match status" value="1"/>
</dbReference>
<feature type="transmembrane region" description="Helical" evidence="9">
    <location>
        <begin position="255"/>
        <end position="278"/>
    </location>
</feature>
<feature type="region of interest" description="Disordered" evidence="8">
    <location>
        <begin position="18"/>
        <end position="183"/>
    </location>
</feature>
<feature type="transmembrane region" description="Helical" evidence="9">
    <location>
        <begin position="465"/>
        <end position="484"/>
    </location>
</feature>
<dbReference type="PANTHER" id="PTHR11132">
    <property type="entry name" value="SOLUTE CARRIER FAMILY 35"/>
    <property type="match status" value="1"/>
</dbReference>
<evidence type="ECO:0000256" key="8">
    <source>
        <dbReference type="SAM" id="MobiDB-lite"/>
    </source>
</evidence>
<dbReference type="EMBL" id="NRDI02000003">
    <property type="protein sequence ID" value="KAI1518106.1"/>
    <property type="molecule type" value="Genomic_DNA"/>
</dbReference>
<keyword evidence="7 9" id="KW-0472">Membrane</keyword>
<evidence type="ECO:0000256" key="1">
    <source>
        <dbReference type="ARBA" id="ARBA00003420"/>
    </source>
</evidence>
<dbReference type="InterPro" id="IPR050186">
    <property type="entry name" value="TPT_transporter"/>
</dbReference>
<comment type="caution">
    <text evidence="11">The sequence shown here is derived from an EMBL/GenBank/DDBJ whole genome shotgun (WGS) entry which is preliminary data.</text>
</comment>
<reference evidence="12" key="1">
    <citation type="journal article" date="2022" name="Microb. Genom.">
        <title>A global pangenome for the wheat fungal pathogen Pyrenophora tritici-repentis and prediction of effector protein structural homology.</title>
        <authorList>
            <person name="Moolhuijzen P.M."/>
            <person name="See P.T."/>
            <person name="Shi G."/>
            <person name="Powell H.R."/>
            <person name="Cockram J."/>
            <person name="Jorgensen L.N."/>
            <person name="Benslimane H."/>
            <person name="Strelkov S.E."/>
            <person name="Turner J."/>
            <person name="Liu Z."/>
            <person name="Moffat C.S."/>
        </authorList>
    </citation>
    <scope>NUCLEOTIDE SEQUENCE [LARGE SCALE GENOMIC DNA]</scope>
</reference>
<feature type="transmembrane region" description="Helical" evidence="9">
    <location>
        <begin position="367"/>
        <end position="386"/>
    </location>
</feature>
<name>A0A922NLI7_9PLEO</name>
<evidence type="ECO:0000256" key="5">
    <source>
        <dbReference type="ARBA" id="ARBA00022692"/>
    </source>
</evidence>
<proteinExistence type="inferred from homology"/>
<evidence type="ECO:0000256" key="9">
    <source>
        <dbReference type="SAM" id="Phobius"/>
    </source>
</evidence>
<feature type="transmembrane region" description="Helical" evidence="9">
    <location>
        <begin position="423"/>
        <end position="445"/>
    </location>
</feature>
<dbReference type="InterPro" id="IPR004853">
    <property type="entry name" value="Sugar_P_trans_dom"/>
</dbReference>
<evidence type="ECO:0000313" key="12">
    <source>
        <dbReference type="Proteomes" id="UP000249757"/>
    </source>
</evidence>
<keyword evidence="5 9" id="KW-0812">Transmembrane</keyword>
<evidence type="ECO:0000256" key="6">
    <source>
        <dbReference type="ARBA" id="ARBA00022989"/>
    </source>
</evidence>
<feature type="compositionally biased region" description="Acidic residues" evidence="8">
    <location>
        <begin position="151"/>
        <end position="169"/>
    </location>
</feature>
<feature type="transmembrane region" description="Helical" evidence="9">
    <location>
        <begin position="310"/>
        <end position="330"/>
    </location>
</feature>
<evidence type="ECO:0000256" key="4">
    <source>
        <dbReference type="ARBA" id="ARBA00011182"/>
    </source>
</evidence>
<dbReference type="AlphaFoldDB" id="A0A922NLI7"/>
<dbReference type="OrthoDB" id="18894at2759"/>
<keyword evidence="6 9" id="KW-1133">Transmembrane helix</keyword>
<evidence type="ECO:0000256" key="2">
    <source>
        <dbReference type="ARBA" id="ARBA00004477"/>
    </source>
</evidence>
<feature type="transmembrane region" description="Helical" evidence="9">
    <location>
        <begin position="392"/>
        <end position="411"/>
    </location>
</feature>
<keyword evidence="12" id="KW-1185">Reference proteome</keyword>
<comment type="similarity">
    <text evidence="3">Belongs to the TPT transporter family. SLC35D subfamily.</text>
</comment>
<comment type="subcellular location">
    <subcellularLocation>
        <location evidence="2">Endoplasmic reticulum membrane</location>
        <topology evidence="2">Multi-pass membrane protein</topology>
    </subcellularLocation>
</comment>
<evidence type="ECO:0000259" key="10">
    <source>
        <dbReference type="Pfam" id="PF03151"/>
    </source>
</evidence>
<feature type="transmembrane region" description="Helical" evidence="9">
    <location>
        <begin position="336"/>
        <end position="360"/>
    </location>
</feature>
<protein>
    <submittedName>
        <fullName evidence="11">Triose-phosphate Transporter protein</fullName>
    </submittedName>
</protein>
<comment type="function">
    <text evidence="1">Involved in the import of GDP-mannose from the cytoplasm into the Golgi lumen.</text>
</comment>
<dbReference type="GO" id="GO:0005789">
    <property type="term" value="C:endoplasmic reticulum membrane"/>
    <property type="evidence" value="ECO:0007669"/>
    <property type="project" value="UniProtKB-SubCell"/>
</dbReference>
<comment type="subunit">
    <text evidence="4">Homooligomer.</text>
</comment>
<evidence type="ECO:0000256" key="7">
    <source>
        <dbReference type="ARBA" id="ARBA00023136"/>
    </source>
</evidence>
<feature type="compositionally biased region" description="Acidic residues" evidence="8">
    <location>
        <begin position="48"/>
        <end position="64"/>
    </location>
</feature>
<gene>
    <name evidence="11" type="ORF">Ptr86124_003407</name>
</gene>
<feature type="domain" description="Sugar phosphate transporter" evidence="10">
    <location>
        <begin position="219"/>
        <end position="541"/>
    </location>
</feature>
<feature type="transmembrane region" description="Helical" evidence="9">
    <location>
        <begin position="524"/>
        <end position="543"/>
    </location>
</feature>